<feature type="region of interest" description="Disordered" evidence="1">
    <location>
        <begin position="342"/>
        <end position="379"/>
    </location>
</feature>
<feature type="region of interest" description="Disordered" evidence="1">
    <location>
        <begin position="451"/>
        <end position="476"/>
    </location>
</feature>
<feature type="compositionally biased region" description="Polar residues" evidence="1">
    <location>
        <begin position="358"/>
        <end position="373"/>
    </location>
</feature>
<protein>
    <submittedName>
        <fullName evidence="2">Uncharacterized protein</fullName>
    </submittedName>
</protein>
<comment type="caution">
    <text evidence="2">The sequence shown here is derived from an EMBL/GenBank/DDBJ whole genome shotgun (WGS) entry which is preliminary data.</text>
</comment>
<gene>
    <name evidence="2" type="ORF">PR048_032350</name>
</gene>
<accession>A0ABQ9G362</accession>
<reference evidence="2 3" key="1">
    <citation type="submission" date="2023-02" db="EMBL/GenBank/DDBJ databases">
        <title>LHISI_Scaffold_Assembly.</title>
        <authorList>
            <person name="Stuart O.P."/>
            <person name="Cleave R."/>
            <person name="Magrath M.J.L."/>
            <person name="Mikheyev A.S."/>
        </authorList>
    </citation>
    <scope>NUCLEOTIDE SEQUENCE [LARGE SCALE GENOMIC DNA]</scope>
    <source>
        <strain evidence="2">Daus_M_001</strain>
        <tissue evidence="2">Leg muscle</tissue>
    </source>
</reference>
<evidence type="ECO:0000313" key="2">
    <source>
        <dbReference type="EMBL" id="KAJ8866507.1"/>
    </source>
</evidence>
<dbReference type="Proteomes" id="UP001159363">
    <property type="component" value="Chromosome 15"/>
</dbReference>
<evidence type="ECO:0000256" key="1">
    <source>
        <dbReference type="SAM" id="MobiDB-lite"/>
    </source>
</evidence>
<dbReference type="EMBL" id="JARBHB010000016">
    <property type="protein sequence ID" value="KAJ8866507.1"/>
    <property type="molecule type" value="Genomic_DNA"/>
</dbReference>
<sequence>MQFGIAAPNISSTFNIKLHRSISKGSKNMFTLSENWEASFAVSTRITWKFLCHPRCESTRQHGSCARKGDVRFGACEAFALAGAFASSTLDKSMDRPQREPTCTWCVSRPGWTTSYGRPLPEITDPNYYPTKPSANPERGVTPERASVAVHRGRRTASRGDSTSYPLAVYASVVCEQFVYVKGLHQSPLSLLSMVSHSHLDPPSEKLLPDIFRHDLSICDNSLLVISDAVMKYDGNTARLARRSDEALEVRVCVALIAPSLLDLGRAAPSHSFVCTMRRNIREVELQQGFRIVSNREWTTVKTVPQLMVTATPYIRIRKLYLIEVVEKREITEKIHRPVASSGTISTYENPGGDPHGKSNSGSPWWEASSLTTRPPRGMSPRHLKMARVYCGSAARSYLRWSLPTSIQVPETSLKAKQWNAYYLSSATVPITGAVAPREVNPFLRVTRGFRKGGGVGRGHAQGGRTLPPPPSPKKKEFHIRVREKGLPTLYKLVSFAESLGGTGAGRIRVVFSLRLRRGARNASTLGVRTSSMATSANMGRCRSHPAPSFNSCACPEPAPRRRRGVADGRKQNVHILGHQWRLFHRRKYLFPQTGATSDEPNPQVTTRHTLELRVPSAGQAVVLFASSSPTFPPWKVDEIRRYDGNAARLARRSDEALKVRVSVARIAPSLPDRGHRCPSHREKIDILVRPLTLLRPHLGLFCYELEGNRVKYRVSEHLASRKAKGHPPLPLVCDGQPFAPVLRLRTGFGLAARCSSGSSAERVLWRVIPNVESLNGICRISLDSNIECKIFVVGIPRIKNGTDTGTPLPRPGLAAPTSWLEPQLAAPVADCTLGSLHGSFHTSRPTPTCSFAKCLPIGSSCAPRAEFPGRLLVFRRNLARILWGAHDERRGDEQLMSSLHVRLVWSLPRATWVQPMAGLLGRKSATTRSDPMHALWSMSSHRSPVLGVRLASALQAADSQAHCDSPSNQEFRRRGGTESPFIGSTPRIHTTMKILCAGGNPPTSGIVRHDSHVRKSCGGVAGNRRRFSAWREERALVATPTAASRKCEELITSINQQIHGASSRSPVFRPGRSLAGKGAKT</sequence>
<keyword evidence="3" id="KW-1185">Reference proteome</keyword>
<feature type="region of interest" description="Disordered" evidence="1">
    <location>
        <begin position="132"/>
        <end position="157"/>
    </location>
</feature>
<organism evidence="2 3">
    <name type="scientific">Dryococelus australis</name>
    <dbReference type="NCBI Taxonomy" id="614101"/>
    <lineage>
        <taxon>Eukaryota</taxon>
        <taxon>Metazoa</taxon>
        <taxon>Ecdysozoa</taxon>
        <taxon>Arthropoda</taxon>
        <taxon>Hexapoda</taxon>
        <taxon>Insecta</taxon>
        <taxon>Pterygota</taxon>
        <taxon>Neoptera</taxon>
        <taxon>Polyneoptera</taxon>
        <taxon>Phasmatodea</taxon>
        <taxon>Verophasmatodea</taxon>
        <taxon>Anareolatae</taxon>
        <taxon>Phasmatidae</taxon>
        <taxon>Eurycanthinae</taxon>
        <taxon>Dryococelus</taxon>
    </lineage>
</organism>
<proteinExistence type="predicted"/>
<feature type="compositionally biased region" description="Gly residues" evidence="1">
    <location>
        <begin position="452"/>
        <end position="462"/>
    </location>
</feature>
<feature type="region of interest" description="Disordered" evidence="1">
    <location>
        <begin position="1063"/>
        <end position="1082"/>
    </location>
</feature>
<evidence type="ECO:0000313" key="3">
    <source>
        <dbReference type="Proteomes" id="UP001159363"/>
    </source>
</evidence>
<name>A0ABQ9G362_9NEOP</name>